<reference evidence="8 9" key="2">
    <citation type="submission" date="2018-08" db="EMBL/GenBank/DDBJ databases">
        <title>A genome reference for cultivated species of the human gut microbiota.</title>
        <authorList>
            <person name="Zou Y."/>
            <person name="Xue W."/>
            <person name="Luo G."/>
        </authorList>
    </citation>
    <scope>NUCLEOTIDE SEQUENCE [LARGE SCALE GENOMIC DNA]</scope>
    <source>
        <strain evidence="5 8">AM32-2AC</strain>
        <strain evidence="4 9">AM37-3BH</strain>
    </source>
</reference>
<evidence type="ECO:0000313" key="8">
    <source>
        <dbReference type="Proteomes" id="UP000284794"/>
    </source>
</evidence>
<dbReference type="OrthoDB" id="2059721at2"/>
<evidence type="ECO:0000313" key="10">
    <source>
        <dbReference type="Proteomes" id="UP000481964"/>
    </source>
</evidence>
<sequence length="75" mass="8930">MSEVGTNERLLRSDVTLEESRKIERVLRRNNISYFEKWNFHTGVFKFLNNSKNSKCDIYVHMDSMDKAKELLADM</sequence>
<evidence type="ECO:0000313" key="2">
    <source>
        <dbReference type="EMBL" id="CUQ82925.1"/>
    </source>
</evidence>
<dbReference type="AlphaFoldDB" id="A0A174Z6B0"/>
<evidence type="ECO:0000313" key="4">
    <source>
        <dbReference type="EMBL" id="RHC12093.1"/>
    </source>
</evidence>
<accession>A0A174Z6B0</accession>
<dbReference type="EMBL" id="QSHM01000014">
    <property type="protein sequence ID" value="RHC12093.1"/>
    <property type="molecule type" value="Genomic_DNA"/>
</dbReference>
<dbReference type="Proteomes" id="UP000095780">
    <property type="component" value="Unassembled WGS sequence"/>
</dbReference>
<dbReference type="EMBL" id="CZBV01000003">
    <property type="protein sequence ID" value="CUQ82925.1"/>
    <property type="molecule type" value="Genomic_DNA"/>
</dbReference>
<evidence type="ECO:0000313" key="6">
    <source>
        <dbReference type="Proteomes" id="UP000095621"/>
    </source>
</evidence>
<reference evidence="6 7" key="1">
    <citation type="submission" date="2015-09" db="EMBL/GenBank/DDBJ databases">
        <authorList>
            <consortium name="Pathogen Informatics"/>
        </authorList>
    </citation>
    <scope>NUCLEOTIDE SEQUENCE [LARGE SCALE GENOMIC DNA]</scope>
    <source>
        <strain evidence="1 6">2789STDY5834875</strain>
        <strain evidence="2 7">2789STDY5834878</strain>
    </source>
</reference>
<dbReference type="Proteomes" id="UP000284794">
    <property type="component" value="Unassembled WGS sequence"/>
</dbReference>
<protein>
    <recommendedName>
        <fullName evidence="11">DUF2007 domain-containing protein</fullName>
    </recommendedName>
</protein>
<organism evidence="2 7">
    <name type="scientific">Lachnospira eligens</name>
    <dbReference type="NCBI Taxonomy" id="39485"/>
    <lineage>
        <taxon>Bacteria</taxon>
        <taxon>Bacillati</taxon>
        <taxon>Bacillota</taxon>
        <taxon>Clostridia</taxon>
        <taxon>Lachnospirales</taxon>
        <taxon>Lachnospiraceae</taxon>
        <taxon>Lachnospira</taxon>
    </lineage>
</organism>
<dbReference type="Proteomes" id="UP000481964">
    <property type="component" value="Unassembled WGS sequence"/>
</dbReference>
<dbReference type="Proteomes" id="UP000095621">
    <property type="component" value="Unassembled WGS sequence"/>
</dbReference>
<dbReference type="EMBL" id="QSIS01000018">
    <property type="protein sequence ID" value="RHD06299.1"/>
    <property type="molecule type" value="Genomic_DNA"/>
</dbReference>
<dbReference type="GeneID" id="41356558"/>
<evidence type="ECO:0000313" key="5">
    <source>
        <dbReference type="EMBL" id="RHD06299.1"/>
    </source>
</evidence>
<dbReference type="Proteomes" id="UP000285844">
    <property type="component" value="Unassembled WGS sequence"/>
</dbReference>
<dbReference type="RefSeq" id="WP_012740132.1">
    <property type="nucleotide sequence ID" value="NZ_CABIXW010000003.1"/>
</dbReference>
<dbReference type="EMBL" id="WKRD01000008">
    <property type="protein sequence ID" value="MSC57951.1"/>
    <property type="molecule type" value="Genomic_DNA"/>
</dbReference>
<evidence type="ECO:0000313" key="7">
    <source>
        <dbReference type="Proteomes" id="UP000095780"/>
    </source>
</evidence>
<reference evidence="3 10" key="3">
    <citation type="journal article" date="2019" name="Nat. Med.">
        <title>A library of human gut bacterial isolates paired with longitudinal multiomics data enables mechanistic microbiome research.</title>
        <authorList>
            <person name="Poyet M."/>
            <person name="Groussin M."/>
            <person name="Gibbons S.M."/>
            <person name="Avila-Pacheco J."/>
            <person name="Jiang X."/>
            <person name="Kearney S.M."/>
            <person name="Perrotta A.R."/>
            <person name="Berdy B."/>
            <person name="Zhao S."/>
            <person name="Lieberman T.D."/>
            <person name="Swanson P.K."/>
            <person name="Smith M."/>
            <person name="Roesemann S."/>
            <person name="Alexander J.E."/>
            <person name="Rich S.A."/>
            <person name="Livny J."/>
            <person name="Vlamakis H."/>
            <person name="Clish C."/>
            <person name="Bullock K."/>
            <person name="Deik A."/>
            <person name="Scott J."/>
            <person name="Pierce K.A."/>
            <person name="Xavier R.J."/>
            <person name="Alm E.J."/>
        </authorList>
    </citation>
    <scope>NUCLEOTIDE SEQUENCE [LARGE SCALE GENOMIC DNA]</scope>
    <source>
        <strain evidence="3 10">BIOML-A1</strain>
    </source>
</reference>
<evidence type="ECO:0000313" key="1">
    <source>
        <dbReference type="EMBL" id="CUQ79008.1"/>
    </source>
</evidence>
<dbReference type="EMBL" id="CZBU01000006">
    <property type="protein sequence ID" value="CUQ79008.1"/>
    <property type="molecule type" value="Genomic_DNA"/>
</dbReference>
<gene>
    <name evidence="5" type="ORF">DW811_11890</name>
    <name evidence="4" type="ORF">DW858_11135</name>
    <name evidence="1" type="ORF">ERS852490_02662</name>
    <name evidence="2" type="ORF">ERS852492_01065</name>
    <name evidence="3" type="ORF">GKE48_10955</name>
</gene>
<evidence type="ECO:0000313" key="9">
    <source>
        <dbReference type="Proteomes" id="UP000285844"/>
    </source>
</evidence>
<evidence type="ECO:0008006" key="11">
    <source>
        <dbReference type="Google" id="ProtNLM"/>
    </source>
</evidence>
<name>A0A174Z6B0_9FIRM</name>
<proteinExistence type="predicted"/>
<evidence type="ECO:0000313" key="3">
    <source>
        <dbReference type="EMBL" id="MSC57951.1"/>
    </source>
</evidence>